<dbReference type="RefSeq" id="WP_034904198.1">
    <property type="nucleotide sequence ID" value="NZ_CP017057.1"/>
</dbReference>
<dbReference type="SMART" id="SM00448">
    <property type="entry name" value="REC"/>
    <property type="match status" value="1"/>
</dbReference>
<evidence type="ECO:0000256" key="1">
    <source>
        <dbReference type="ARBA" id="ARBA00022553"/>
    </source>
</evidence>
<dbReference type="PANTHER" id="PTHR44591:SF24">
    <property type="entry name" value="PROTEIN-GLUTAMATE METHYLESTERASE_PROTEIN-GLUTAMINE GLUTAMINASE 1"/>
    <property type="match status" value="1"/>
</dbReference>
<evidence type="ECO:0000313" key="5">
    <source>
        <dbReference type="Proteomes" id="UP000027866"/>
    </source>
</evidence>
<feature type="domain" description="Response regulatory" evidence="3">
    <location>
        <begin position="4"/>
        <end position="115"/>
    </location>
</feature>
<dbReference type="Gene3D" id="3.40.50.2300">
    <property type="match status" value="1"/>
</dbReference>
<comment type="caution">
    <text evidence="4">The sequence shown here is derived from an EMBL/GenBank/DDBJ whole genome shotgun (WGS) entry which is preliminary data.</text>
</comment>
<protein>
    <submittedName>
        <fullName evidence="4">Response regulator</fullName>
    </submittedName>
</protein>
<dbReference type="OrthoDB" id="7774278at2"/>
<dbReference type="GO" id="GO:0000160">
    <property type="term" value="P:phosphorelay signal transduction system"/>
    <property type="evidence" value="ECO:0007669"/>
    <property type="project" value="InterPro"/>
</dbReference>
<dbReference type="SUPFAM" id="SSF52172">
    <property type="entry name" value="CheY-like"/>
    <property type="match status" value="1"/>
</dbReference>
<accession>A0A074MLK5</accession>
<dbReference type="EMBL" id="JMIX01000008">
    <property type="protein sequence ID" value="KEO92738.1"/>
    <property type="molecule type" value="Genomic_DNA"/>
</dbReference>
<evidence type="ECO:0000313" key="4">
    <source>
        <dbReference type="EMBL" id="KEO92738.1"/>
    </source>
</evidence>
<dbReference type="InterPro" id="IPR011006">
    <property type="entry name" value="CheY-like_superfamily"/>
</dbReference>
<dbReference type="InterPro" id="IPR050595">
    <property type="entry name" value="Bact_response_regulator"/>
</dbReference>
<keyword evidence="5" id="KW-1185">Reference proteome</keyword>
<keyword evidence="1 2" id="KW-0597">Phosphoprotein</keyword>
<dbReference type="Pfam" id="PF00072">
    <property type="entry name" value="Response_reg"/>
    <property type="match status" value="1"/>
</dbReference>
<dbReference type="AlphaFoldDB" id="A0A074MLK5"/>
<dbReference type="PANTHER" id="PTHR44591">
    <property type="entry name" value="STRESS RESPONSE REGULATOR PROTEIN 1"/>
    <property type="match status" value="1"/>
</dbReference>
<name>A0A074MLK5_9SPHN</name>
<reference evidence="4 5" key="1">
    <citation type="submission" date="2014-04" db="EMBL/GenBank/DDBJ databases">
        <title>A comprehensive comparison of genomes of Erythrobacter spp. Strains.</title>
        <authorList>
            <person name="Zheng Q."/>
        </authorList>
    </citation>
    <scope>NUCLEOTIDE SEQUENCE [LARGE SCALE GENOMIC DNA]</scope>
    <source>
        <strain evidence="4 5">DSM 8509</strain>
    </source>
</reference>
<proteinExistence type="predicted"/>
<dbReference type="Proteomes" id="UP000027866">
    <property type="component" value="Unassembled WGS sequence"/>
</dbReference>
<evidence type="ECO:0000256" key="2">
    <source>
        <dbReference type="PROSITE-ProRule" id="PRU00169"/>
    </source>
</evidence>
<dbReference type="KEGG" id="elq:Ga0102493_111944"/>
<organism evidence="4 5">
    <name type="scientific">Erythrobacter litoralis</name>
    <dbReference type="NCBI Taxonomy" id="39960"/>
    <lineage>
        <taxon>Bacteria</taxon>
        <taxon>Pseudomonadati</taxon>
        <taxon>Pseudomonadota</taxon>
        <taxon>Alphaproteobacteria</taxon>
        <taxon>Sphingomonadales</taxon>
        <taxon>Erythrobacteraceae</taxon>
        <taxon>Erythrobacter/Porphyrobacter group</taxon>
        <taxon>Erythrobacter</taxon>
    </lineage>
</organism>
<sequence length="119" mass="13040">MTQSILVAEDEMIVAYDLRDTVEEAGYRVEGPHAGISSAMFAFQKERPDLAILDIQLDDGMVFEFAEKLASEGVPIIFHSGHHTREEIAERFPGARTLEKPCPPADVIEAVNNALEAAA</sequence>
<gene>
    <name evidence="4" type="ORF">EH32_13160</name>
</gene>
<dbReference type="InterPro" id="IPR001789">
    <property type="entry name" value="Sig_transdc_resp-reg_receiver"/>
</dbReference>
<dbReference type="PROSITE" id="PS50110">
    <property type="entry name" value="RESPONSE_REGULATORY"/>
    <property type="match status" value="1"/>
</dbReference>
<evidence type="ECO:0000259" key="3">
    <source>
        <dbReference type="PROSITE" id="PS50110"/>
    </source>
</evidence>
<dbReference type="PATRIC" id="fig|39960.10.peg.1031"/>
<feature type="modified residue" description="4-aspartylphosphate" evidence="2">
    <location>
        <position position="54"/>
    </location>
</feature>